<evidence type="ECO:0000313" key="1">
    <source>
        <dbReference type="EMBL" id="KAK0490185.1"/>
    </source>
</evidence>
<gene>
    <name evidence="1" type="ORF">EDD18DRAFT_1334735</name>
</gene>
<reference evidence="1" key="1">
    <citation type="submission" date="2023-06" db="EMBL/GenBank/DDBJ databases">
        <authorList>
            <consortium name="Lawrence Berkeley National Laboratory"/>
            <person name="Ahrendt S."/>
            <person name="Sahu N."/>
            <person name="Indic B."/>
            <person name="Wong-Bajracharya J."/>
            <person name="Merenyi Z."/>
            <person name="Ke H.-M."/>
            <person name="Monk M."/>
            <person name="Kocsube S."/>
            <person name="Drula E."/>
            <person name="Lipzen A."/>
            <person name="Balint B."/>
            <person name="Henrissat B."/>
            <person name="Andreopoulos B."/>
            <person name="Martin F.M."/>
            <person name="Harder C.B."/>
            <person name="Rigling D."/>
            <person name="Ford K.L."/>
            <person name="Foster G.D."/>
            <person name="Pangilinan J."/>
            <person name="Papanicolaou A."/>
            <person name="Barry K."/>
            <person name="LaButti K."/>
            <person name="Viragh M."/>
            <person name="Koriabine M."/>
            <person name="Yan M."/>
            <person name="Riley R."/>
            <person name="Champramary S."/>
            <person name="Plett K.L."/>
            <person name="Tsai I.J."/>
            <person name="Slot J."/>
            <person name="Sipos G."/>
            <person name="Plett J."/>
            <person name="Nagy L.G."/>
            <person name="Grigoriev I.V."/>
        </authorList>
    </citation>
    <scope>NUCLEOTIDE SEQUENCE</scope>
    <source>
        <strain evidence="1">HWK02</strain>
    </source>
</reference>
<dbReference type="AlphaFoldDB" id="A0AA39URW0"/>
<sequence length="274" mass="31303">MMFSLLQREIVEPGTGQAAASVFFLAKEQGTADRHSRGEQDASRSLWQRIGSLTASFVPAPSLYSELYDHLRDDIPVLTARSVVSRAFLPRSQHHLFRHITFYLDDGQCARFFVDKAPLIEELAIFERRLPNDRGMRTDAWARGVAESVTSARLAGESQILRPPTREADALPLRGIISPENMRELVFLVTSEVDGWMSCSHELFNRAPRLERETLLDWRGTHQNVEPYMDRYEIRRALVPKNTKVDAVDTAICALDWTRRMLDPGTPLERRLLL</sequence>
<evidence type="ECO:0000313" key="2">
    <source>
        <dbReference type="Proteomes" id="UP001175228"/>
    </source>
</evidence>
<organism evidence="1 2">
    <name type="scientific">Armillaria luteobubalina</name>
    <dbReference type="NCBI Taxonomy" id="153913"/>
    <lineage>
        <taxon>Eukaryota</taxon>
        <taxon>Fungi</taxon>
        <taxon>Dikarya</taxon>
        <taxon>Basidiomycota</taxon>
        <taxon>Agaricomycotina</taxon>
        <taxon>Agaricomycetes</taxon>
        <taxon>Agaricomycetidae</taxon>
        <taxon>Agaricales</taxon>
        <taxon>Marasmiineae</taxon>
        <taxon>Physalacriaceae</taxon>
        <taxon>Armillaria</taxon>
    </lineage>
</organism>
<dbReference type="Proteomes" id="UP001175228">
    <property type="component" value="Unassembled WGS sequence"/>
</dbReference>
<protein>
    <submittedName>
        <fullName evidence="1">Uncharacterized protein</fullName>
    </submittedName>
</protein>
<dbReference type="EMBL" id="JAUEPU010000034">
    <property type="protein sequence ID" value="KAK0490185.1"/>
    <property type="molecule type" value="Genomic_DNA"/>
</dbReference>
<comment type="caution">
    <text evidence="1">The sequence shown here is derived from an EMBL/GenBank/DDBJ whole genome shotgun (WGS) entry which is preliminary data.</text>
</comment>
<proteinExistence type="predicted"/>
<keyword evidence="2" id="KW-1185">Reference proteome</keyword>
<accession>A0AA39URW0</accession>
<name>A0AA39URW0_9AGAR</name>